<accession>A0AAN6TRT2</accession>
<reference evidence="1" key="1">
    <citation type="journal article" date="2023" name="Mol. Phylogenet. Evol.">
        <title>Genome-scale phylogeny and comparative genomics of the fungal order Sordariales.</title>
        <authorList>
            <person name="Hensen N."/>
            <person name="Bonometti L."/>
            <person name="Westerberg I."/>
            <person name="Brannstrom I.O."/>
            <person name="Guillou S."/>
            <person name="Cros-Aarteil S."/>
            <person name="Calhoun S."/>
            <person name="Haridas S."/>
            <person name="Kuo A."/>
            <person name="Mondo S."/>
            <person name="Pangilinan J."/>
            <person name="Riley R."/>
            <person name="LaButti K."/>
            <person name="Andreopoulos B."/>
            <person name="Lipzen A."/>
            <person name="Chen C."/>
            <person name="Yan M."/>
            <person name="Daum C."/>
            <person name="Ng V."/>
            <person name="Clum A."/>
            <person name="Steindorff A."/>
            <person name="Ohm R.A."/>
            <person name="Martin F."/>
            <person name="Silar P."/>
            <person name="Natvig D.O."/>
            <person name="Lalanne C."/>
            <person name="Gautier V."/>
            <person name="Ament-Velasquez S.L."/>
            <person name="Kruys A."/>
            <person name="Hutchinson M.I."/>
            <person name="Powell A.J."/>
            <person name="Barry K."/>
            <person name="Miller A.N."/>
            <person name="Grigoriev I.V."/>
            <person name="Debuchy R."/>
            <person name="Gladieux P."/>
            <person name="Hiltunen Thoren M."/>
            <person name="Johannesson H."/>
        </authorList>
    </citation>
    <scope>NUCLEOTIDE SEQUENCE</scope>
    <source>
        <strain evidence="1">CBS 731.68</strain>
    </source>
</reference>
<evidence type="ECO:0000313" key="1">
    <source>
        <dbReference type="EMBL" id="KAK4119448.1"/>
    </source>
</evidence>
<sequence>MPHRPHDDDPCRVDLSHFGQFRDRKNKGHTFRRLSIFVGYADPELQRGNLKMIRFIDVEQMCIATLEGINLAKQKYIALSYVWGVAVQHLRLDTTTADALAKPGSMAGEALLPTTPTPSC</sequence>
<proteinExistence type="predicted"/>
<gene>
    <name evidence="1" type="ORF">N657DRAFT_693682</name>
</gene>
<comment type="caution">
    <text evidence="1">The sequence shown here is derived from an EMBL/GenBank/DDBJ whole genome shotgun (WGS) entry which is preliminary data.</text>
</comment>
<organism evidence="1 2">
    <name type="scientific">Parathielavia appendiculata</name>
    <dbReference type="NCBI Taxonomy" id="2587402"/>
    <lineage>
        <taxon>Eukaryota</taxon>
        <taxon>Fungi</taxon>
        <taxon>Dikarya</taxon>
        <taxon>Ascomycota</taxon>
        <taxon>Pezizomycotina</taxon>
        <taxon>Sordariomycetes</taxon>
        <taxon>Sordariomycetidae</taxon>
        <taxon>Sordariales</taxon>
        <taxon>Chaetomiaceae</taxon>
        <taxon>Parathielavia</taxon>
    </lineage>
</organism>
<protein>
    <submittedName>
        <fullName evidence="1">Uncharacterized protein</fullName>
    </submittedName>
</protein>
<reference evidence="1" key="2">
    <citation type="submission" date="2023-05" db="EMBL/GenBank/DDBJ databases">
        <authorList>
            <consortium name="Lawrence Berkeley National Laboratory"/>
            <person name="Steindorff A."/>
            <person name="Hensen N."/>
            <person name="Bonometti L."/>
            <person name="Westerberg I."/>
            <person name="Brannstrom I.O."/>
            <person name="Guillou S."/>
            <person name="Cros-Aarteil S."/>
            <person name="Calhoun S."/>
            <person name="Haridas S."/>
            <person name="Kuo A."/>
            <person name="Mondo S."/>
            <person name="Pangilinan J."/>
            <person name="Riley R."/>
            <person name="Labutti K."/>
            <person name="Andreopoulos B."/>
            <person name="Lipzen A."/>
            <person name="Chen C."/>
            <person name="Yanf M."/>
            <person name="Daum C."/>
            <person name="Ng V."/>
            <person name="Clum A."/>
            <person name="Ohm R."/>
            <person name="Martin F."/>
            <person name="Silar P."/>
            <person name="Natvig D."/>
            <person name="Lalanne C."/>
            <person name="Gautier V."/>
            <person name="Ament-Velasquez S.L."/>
            <person name="Kruys A."/>
            <person name="Hutchinson M.I."/>
            <person name="Powell A.J."/>
            <person name="Barry K."/>
            <person name="Miller A.N."/>
            <person name="Grigoriev I.V."/>
            <person name="Debuchy R."/>
            <person name="Gladieux P."/>
            <person name="Thoren M.H."/>
            <person name="Johannesson H."/>
        </authorList>
    </citation>
    <scope>NUCLEOTIDE SEQUENCE</scope>
    <source>
        <strain evidence="1">CBS 731.68</strain>
    </source>
</reference>
<dbReference type="GeneID" id="87834000"/>
<dbReference type="EMBL" id="MU853248">
    <property type="protein sequence ID" value="KAK4119448.1"/>
    <property type="molecule type" value="Genomic_DNA"/>
</dbReference>
<keyword evidence="2" id="KW-1185">Reference proteome</keyword>
<dbReference type="Proteomes" id="UP001302602">
    <property type="component" value="Unassembled WGS sequence"/>
</dbReference>
<dbReference type="AlphaFoldDB" id="A0AAN6TRT2"/>
<evidence type="ECO:0000313" key="2">
    <source>
        <dbReference type="Proteomes" id="UP001302602"/>
    </source>
</evidence>
<name>A0AAN6TRT2_9PEZI</name>
<dbReference type="RefSeq" id="XP_062643221.1">
    <property type="nucleotide sequence ID" value="XM_062797233.1"/>
</dbReference>